<dbReference type="InterPro" id="IPR032694">
    <property type="entry name" value="CopC/D"/>
</dbReference>
<dbReference type="GO" id="GO:0046688">
    <property type="term" value="P:response to copper ion"/>
    <property type="evidence" value="ECO:0007669"/>
    <property type="project" value="UniProtKB-UniRule"/>
</dbReference>
<evidence type="ECO:0000256" key="6">
    <source>
        <dbReference type="SAM" id="SignalP"/>
    </source>
</evidence>
<proteinExistence type="inferred from homology"/>
<reference evidence="8 9" key="1">
    <citation type="submission" date="2019-12" db="EMBL/GenBank/DDBJ databases">
        <title>Shewanella insulae sp. nov., isolated from a tidal flat.</title>
        <authorList>
            <person name="Yoon J.-H."/>
        </authorList>
    </citation>
    <scope>NUCLEOTIDE SEQUENCE [LARGE SCALE GENOMIC DNA]</scope>
    <source>
        <strain evidence="8 9">JBTF-M18</strain>
    </source>
</reference>
<protein>
    <recommendedName>
        <fullName evidence="5">Copper resistance protein C</fullName>
    </recommendedName>
</protein>
<comment type="caution">
    <text evidence="8">The sequence shown here is derived from an EMBL/GenBank/DDBJ whole genome shotgun (WGS) entry which is preliminary data.</text>
</comment>
<name>A0A6L7HTR6_9GAMM</name>
<feature type="chain" id="PRO_5026657561" description="Copper resistance protein C" evidence="6">
    <location>
        <begin position="22"/>
        <end position="140"/>
    </location>
</feature>
<dbReference type="Proteomes" id="UP000474778">
    <property type="component" value="Unassembled WGS sequence"/>
</dbReference>
<dbReference type="GO" id="GO:0006825">
    <property type="term" value="P:copper ion transport"/>
    <property type="evidence" value="ECO:0007669"/>
    <property type="project" value="InterPro"/>
</dbReference>
<dbReference type="Pfam" id="PF04234">
    <property type="entry name" value="CopC"/>
    <property type="match status" value="1"/>
</dbReference>
<dbReference type="Gene3D" id="2.60.40.1220">
    <property type="match status" value="1"/>
</dbReference>
<dbReference type="InterPro" id="IPR007348">
    <property type="entry name" value="CopC_dom"/>
</dbReference>
<dbReference type="AlphaFoldDB" id="A0A6L7HTR6"/>
<dbReference type="InterPro" id="IPR014755">
    <property type="entry name" value="Cu-Rt/internalin_Ig-like"/>
</dbReference>
<keyword evidence="2 5" id="KW-0479">Metal-binding</keyword>
<evidence type="ECO:0000313" key="9">
    <source>
        <dbReference type="Proteomes" id="UP000474778"/>
    </source>
</evidence>
<keyword evidence="5" id="KW-0574">Periplasm</keyword>
<feature type="domain" description="CopC" evidence="7">
    <location>
        <begin position="22"/>
        <end position="114"/>
    </location>
</feature>
<dbReference type="GO" id="GO:0030313">
    <property type="term" value="C:cell envelope"/>
    <property type="evidence" value="ECO:0007669"/>
    <property type="project" value="UniProtKB-SubCell"/>
</dbReference>
<keyword evidence="4 5" id="KW-0186">Copper</keyword>
<accession>A0A6L7HTR6</accession>
<keyword evidence="3 5" id="KW-0732">Signal</keyword>
<dbReference type="PANTHER" id="PTHR34820:SF4">
    <property type="entry name" value="INNER MEMBRANE PROTEIN YEBZ"/>
    <property type="match status" value="1"/>
</dbReference>
<dbReference type="GO" id="GO:0042597">
    <property type="term" value="C:periplasmic space"/>
    <property type="evidence" value="ECO:0007669"/>
    <property type="project" value="UniProtKB-SubCell"/>
</dbReference>
<feature type="signal peptide" evidence="6">
    <location>
        <begin position="1"/>
        <end position="21"/>
    </location>
</feature>
<comment type="subcellular location">
    <subcellularLocation>
        <location evidence="1">Cell envelope</location>
    </subcellularLocation>
    <subcellularLocation>
        <location evidence="5">Periplasm</location>
    </subcellularLocation>
</comment>
<gene>
    <name evidence="8" type="ORF">GNT65_03285</name>
</gene>
<evidence type="ECO:0000256" key="1">
    <source>
        <dbReference type="ARBA" id="ARBA00004196"/>
    </source>
</evidence>
<dbReference type="InterPro" id="IPR014756">
    <property type="entry name" value="Ig_E-set"/>
</dbReference>
<dbReference type="SUPFAM" id="SSF81296">
    <property type="entry name" value="E set domains"/>
    <property type="match status" value="1"/>
</dbReference>
<comment type="similarity">
    <text evidence="5">Belongs to the CopC family.</text>
</comment>
<evidence type="ECO:0000256" key="5">
    <source>
        <dbReference type="RuleBase" id="RU369037"/>
    </source>
</evidence>
<evidence type="ECO:0000256" key="3">
    <source>
        <dbReference type="ARBA" id="ARBA00022729"/>
    </source>
</evidence>
<dbReference type="PANTHER" id="PTHR34820">
    <property type="entry name" value="INNER MEMBRANE PROTEIN YEBZ"/>
    <property type="match status" value="1"/>
</dbReference>
<evidence type="ECO:0000313" key="8">
    <source>
        <dbReference type="EMBL" id="MXR67699.1"/>
    </source>
</evidence>
<organism evidence="8 9">
    <name type="scientific">Shewanella insulae</name>
    <dbReference type="NCBI Taxonomy" id="2681496"/>
    <lineage>
        <taxon>Bacteria</taxon>
        <taxon>Pseudomonadati</taxon>
        <taxon>Pseudomonadota</taxon>
        <taxon>Gammaproteobacteria</taxon>
        <taxon>Alteromonadales</taxon>
        <taxon>Shewanellaceae</taxon>
        <taxon>Shewanella</taxon>
    </lineage>
</organism>
<dbReference type="EMBL" id="WRPA01000002">
    <property type="protein sequence ID" value="MXR67699.1"/>
    <property type="molecule type" value="Genomic_DNA"/>
</dbReference>
<evidence type="ECO:0000256" key="2">
    <source>
        <dbReference type="ARBA" id="ARBA00022723"/>
    </source>
</evidence>
<dbReference type="GO" id="GO:0005886">
    <property type="term" value="C:plasma membrane"/>
    <property type="evidence" value="ECO:0007669"/>
    <property type="project" value="TreeGrafter"/>
</dbReference>
<evidence type="ECO:0000256" key="4">
    <source>
        <dbReference type="ARBA" id="ARBA00023008"/>
    </source>
</evidence>
<sequence length="140" mass="15504">MKLVNIVLLVTTIVASSSVWAHVGLSSSMPAEGTMLDETPENMELSFSGGVRLVKVTLEDSKQNDLKLTMPTDGKFQDEYLLPLPVLNQSTYTVSWMAMGQDGHKMQGKFQFMIHGSGANTRTMIPMTMEKNTTEHKAHQ</sequence>
<evidence type="ECO:0000259" key="7">
    <source>
        <dbReference type="Pfam" id="PF04234"/>
    </source>
</evidence>
<comment type="function">
    <text evidence="5">Involved in copper resistance.</text>
</comment>
<dbReference type="GO" id="GO:0005507">
    <property type="term" value="F:copper ion binding"/>
    <property type="evidence" value="ECO:0007669"/>
    <property type="project" value="UniProtKB-UniRule"/>
</dbReference>
<keyword evidence="9" id="KW-1185">Reference proteome</keyword>
<dbReference type="RefSeq" id="WP_160793696.1">
    <property type="nucleotide sequence ID" value="NZ_WRPA01000002.1"/>
</dbReference>